<dbReference type="GO" id="GO:0003677">
    <property type="term" value="F:DNA binding"/>
    <property type="evidence" value="ECO:0007669"/>
    <property type="project" value="UniProtKB-UniRule"/>
</dbReference>
<name>A0A871BC31_HALGI</name>
<dbReference type="GeneID" id="59457926"/>
<keyword evidence="1 3" id="KW-0238">DNA-binding</keyword>
<dbReference type="Gene3D" id="1.10.150.130">
    <property type="match status" value="1"/>
</dbReference>
<dbReference type="InterPro" id="IPR004107">
    <property type="entry name" value="Integrase_SAM-like_N"/>
</dbReference>
<protein>
    <submittedName>
        <fullName evidence="6">XerC/D-like integrase</fullName>
    </submittedName>
</protein>
<proteinExistence type="predicted"/>
<evidence type="ECO:0000313" key="6">
    <source>
        <dbReference type="EMBL" id="QOS10415.1"/>
    </source>
</evidence>
<dbReference type="PROSITE" id="PS51900">
    <property type="entry name" value="CB"/>
    <property type="match status" value="1"/>
</dbReference>
<evidence type="ECO:0000259" key="5">
    <source>
        <dbReference type="PROSITE" id="PS51900"/>
    </source>
</evidence>
<organism evidence="6 7">
    <name type="scientific">Haloferax gibbonsii</name>
    <dbReference type="NCBI Taxonomy" id="35746"/>
    <lineage>
        <taxon>Archaea</taxon>
        <taxon>Methanobacteriati</taxon>
        <taxon>Methanobacteriota</taxon>
        <taxon>Stenosarchaea group</taxon>
        <taxon>Halobacteria</taxon>
        <taxon>Halobacteriales</taxon>
        <taxon>Haloferacaceae</taxon>
        <taxon>Haloferax</taxon>
    </lineage>
</organism>
<gene>
    <name evidence="6" type="ORF">HfgLR_01305</name>
</gene>
<dbReference type="InterPro" id="IPR044068">
    <property type="entry name" value="CB"/>
</dbReference>
<dbReference type="InterPro" id="IPR010998">
    <property type="entry name" value="Integrase_recombinase_N"/>
</dbReference>
<evidence type="ECO:0000256" key="3">
    <source>
        <dbReference type="PROSITE-ProRule" id="PRU01248"/>
    </source>
</evidence>
<feature type="domain" description="Core-binding (CB)" evidence="5">
    <location>
        <begin position="32"/>
        <end position="116"/>
    </location>
</feature>
<dbReference type="Gene3D" id="1.10.443.10">
    <property type="entry name" value="Intergrase catalytic core"/>
    <property type="match status" value="1"/>
</dbReference>
<sequence length="374" mass="42756">MSQSIATPPESYRVRIEPVGDGSGARDGAPDLTPREARNRWLAKIRADRAESTVSSYHYRTKHFVEWCEEQQIDQINHLNGWNLDEFEASRRAQGLKTTSLNNELGTLKKLLEYCARIELVDDSLPEKVVPPKVPTEDDVDETRLAEEDALRLLEYYENDPEKRHSRAHVLLALAWFAGPPRLGAIRGLDIGDYHSEEQYVEYHHRPDEETPLKNDARGERAVSLPDRAVEVIDGYIEKNRFDVRDDYGREPLLTSQRGRPSRNAIRTWMYLGTIPCLHAECPHGNNPDSCEYIDYSKASQCPSSRSPHQVRTGAITWMRNNGVPVDVVSARANASVSVIEKHYDKPDYIEEMEKRRRPHLDKLDFEDGRGAGQ</sequence>
<dbReference type="GO" id="GO:0006310">
    <property type="term" value="P:DNA recombination"/>
    <property type="evidence" value="ECO:0007669"/>
    <property type="project" value="UniProtKB-KW"/>
</dbReference>
<evidence type="ECO:0000256" key="2">
    <source>
        <dbReference type="ARBA" id="ARBA00023172"/>
    </source>
</evidence>
<dbReference type="EMBL" id="CP063205">
    <property type="protein sequence ID" value="QOS10415.1"/>
    <property type="molecule type" value="Genomic_DNA"/>
</dbReference>
<dbReference type="Pfam" id="PF02899">
    <property type="entry name" value="Phage_int_SAM_1"/>
    <property type="match status" value="1"/>
</dbReference>
<dbReference type="Proteomes" id="UP000663064">
    <property type="component" value="Chromosome"/>
</dbReference>
<reference evidence="6" key="1">
    <citation type="journal article" date="2021" name="Front. Microbiol.">
        <title>Cellular and Genomic Properties of Haloferax gibbonsii LR2-5, the Host of Euryarchaeal Virus HFTV1.</title>
        <authorList>
            <person name="Tittes C."/>
            <person name="Schwarzer S."/>
            <person name="Pfeiffer F."/>
            <person name="Dyall-Smith M."/>
            <person name="Rodriguez-Franco M."/>
            <person name="Oksanen H.M."/>
            <person name="Quax T.E.F."/>
        </authorList>
    </citation>
    <scope>NUCLEOTIDE SEQUENCE</scope>
    <source>
        <strain evidence="6">LR2-5</strain>
    </source>
</reference>
<dbReference type="InterPro" id="IPR013762">
    <property type="entry name" value="Integrase-like_cat_sf"/>
</dbReference>
<accession>A0A871BC31</accession>
<dbReference type="SUPFAM" id="SSF56349">
    <property type="entry name" value="DNA breaking-rejoining enzymes"/>
    <property type="match status" value="1"/>
</dbReference>
<dbReference type="RefSeq" id="WP_193492862.1">
    <property type="nucleotide sequence ID" value="NZ_CP063205.1"/>
</dbReference>
<evidence type="ECO:0000256" key="4">
    <source>
        <dbReference type="SAM" id="MobiDB-lite"/>
    </source>
</evidence>
<evidence type="ECO:0000256" key="1">
    <source>
        <dbReference type="ARBA" id="ARBA00023125"/>
    </source>
</evidence>
<keyword evidence="2" id="KW-0233">DNA recombination</keyword>
<evidence type="ECO:0000313" key="7">
    <source>
        <dbReference type="Proteomes" id="UP000663064"/>
    </source>
</evidence>
<dbReference type="InterPro" id="IPR011010">
    <property type="entry name" value="DNA_brk_join_enz"/>
</dbReference>
<feature type="region of interest" description="Disordered" evidence="4">
    <location>
        <begin position="1"/>
        <end position="34"/>
    </location>
</feature>
<feature type="region of interest" description="Disordered" evidence="4">
    <location>
        <begin position="352"/>
        <end position="374"/>
    </location>
</feature>
<dbReference type="GO" id="GO:0015074">
    <property type="term" value="P:DNA integration"/>
    <property type="evidence" value="ECO:0007669"/>
    <property type="project" value="InterPro"/>
</dbReference>
<dbReference type="AlphaFoldDB" id="A0A871BC31"/>